<feature type="domain" description="Remorin C-terminal" evidence="4">
    <location>
        <begin position="521"/>
        <end position="602"/>
    </location>
</feature>
<protein>
    <submittedName>
        <fullName evidence="5">Terminase small subunit, Remorin</fullName>
    </submittedName>
</protein>
<feature type="region of interest" description="Disordered" evidence="3">
    <location>
        <begin position="1"/>
        <end position="36"/>
    </location>
</feature>
<dbReference type="STRING" id="35608.A0A2U1NV41"/>
<comment type="caution">
    <text evidence="5">The sequence shown here is derived from an EMBL/GenBank/DDBJ whole genome shotgun (WGS) entry which is preliminary data.</text>
</comment>
<dbReference type="Proteomes" id="UP000245207">
    <property type="component" value="Unassembled WGS sequence"/>
</dbReference>
<feature type="compositionally biased region" description="Polar residues" evidence="3">
    <location>
        <begin position="8"/>
        <end position="29"/>
    </location>
</feature>
<dbReference type="AlphaFoldDB" id="A0A2U1NV41"/>
<keyword evidence="6" id="KW-1185">Reference proteome</keyword>
<evidence type="ECO:0000259" key="4">
    <source>
        <dbReference type="Pfam" id="PF03763"/>
    </source>
</evidence>
<reference evidence="5 6" key="1">
    <citation type="journal article" date="2018" name="Mol. Plant">
        <title>The genome of Artemisia annua provides insight into the evolution of Asteraceae family and artemisinin biosynthesis.</title>
        <authorList>
            <person name="Shen Q."/>
            <person name="Zhang L."/>
            <person name="Liao Z."/>
            <person name="Wang S."/>
            <person name="Yan T."/>
            <person name="Shi P."/>
            <person name="Liu M."/>
            <person name="Fu X."/>
            <person name="Pan Q."/>
            <person name="Wang Y."/>
            <person name="Lv Z."/>
            <person name="Lu X."/>
            <person name="Zhang F."/>
            <person name="Jiang W."/>
            <person name="Ma Y."/>
            <person name="Chen M."/>
            <person name="Hao X."/>
            <person name="Li L."/>
            <person name="Tang Y."/>
            <person name="Lv G."/>
            <person name="Zhou Y."/>
            <person name="Sun X."/>
            <person name="Brodelius P.E."/>
            <person name="Rose J.K.C."/>
            <person name="Tang K."/>
        </authorList>
    </citation>
    <scope>NUCLEOTIDE SEQUENCE [LARGE SCALE GENOMIC DNA]</scope>
    <source>
        <strain evidence="6">cv. Huhao1</strain>
        <tissue evidence="5">Leaf</tissue>
    </source>
</reference>
<dbReference type="PANTHER" id="PTHR31471">
    <property type="entry name" value="OS02G0116800 PROTEIN"/>
    <property type="match status" value="1"/>
</dbReference>
<gene>
    <name evidence="5" type="ORF">CTI12_AA222670</name>
</gene>
<dbReference type="Pfam" id="PF03763">
    <property type="entry name" value="Remorin_C"/>
    <property type="match status" value="1"/>
</dbReference>
<dbReference type="InterPro" id="IPR005516">
    <property type="entry name" value="Remorin_C"/>
</dbReference>
<organism evidence="5 6">
    <name type="scientific">Artemisia annua</name>
    <name type="common">Sweet wormwood</name>
    <dbReference type="NCBI Taxonomy" id="35608"/>
    <lineage>
        <taxon>Eukaryota</taxon>
        <taxon>Viridiplantae</taxon>
        <taxon>Streptophyta</taxon>
        <taxon>Embryophyta</taxon>
        <taxon>Tracheophyta</taxon>
        <taxon>Spermatophyta</taxon>
        <taxon>Magnoliopsida</taxon>
        <taxon>eudicotyledons</taxon>
        <taxon>Gunneridae</taxon>
        <taxon>Pentapetalae</taxon>
        <taxon>asterids</taxon>
        <taxon>campanulids</taxon>
        <taxon>Asterales</taxon>
        <taxon>Asteraceae</taxon>
        <taxon>Asteroideae</taxon>
        <taxon>Anthemideae</taxon>
        <taxon>Artemisiinae</taxon>
        <taxon>Artemisia</taxon>
    </lineage>
</organism>
<proteinExistence type="inferred from homology"/>
<evidence type="ECO:0000256" key="2">
    <source>
        <dbReference type="SAM" id="Coils"/>
    </source>
</evidence>
<dbReference type="PANTHER" id="PTHR31471:SF2">
    <property type="entry name" value="REMORIN FAMILY PROTEIN"/>
    <property type="match status" value="1"/>
</dbReference>
<dbReference type="OrthoDB" id="648416at2759"/>
<evidence type="ECO:0000313" key="5">
    <source>
        <dbReference type="EMBL" id="PWA77403.1"/>
    </source>
</evidence>
<feature type="coiled-coil region" evidence="2">
    <location>
        <begin position="538"/>
        <end position="580"/>
    </location>
</feature>
<comment type="similarity">
    <text evidence="1">Belongs to the remorin family.</text>
</comment>
<dbReference type="EMBL" id="PKPP01002131">
    <property type="protein sequence ID" value="PWA77403.1"/>
    <property type="molecule type" value="Genomic_DNA"/>
</dbReference>
<feature type="region of interest" description="Disordered" evidence="3">
    <location>
        <begin position="297"/>
        <end position="317"/>
    </location>
</feature>
<accession>A0A2U1NV41</accession>
<sequence length="616" mass="66020">MQVCYSPQLGSVSKSSASFRNSGAYTSPGTPDYGDGNNMGAFQKGWCSERVPLSNSSRRHISAAALMPFNSGRTLPSKWDDAERWITSPVSGFGVSKSLAPPTNRRPKAKSGPLGGTGTPVVGYFAGYSPAVPVLEGGSNKNFLAGSPLTTGVIVPDGLAFRQGGGMNGGHTAYGLVQSGNVPGWSELLLEPAYPDSQGNAMQVCYSPQLGSVSKSSASFRNSGAYTSPGTPDYGDGNNMGAFQKGWCSERVPLSNSSRRHISAAALMPFNSGRTLPSKWDDAERWITSPVSGFGVSKSLAPPTNRRPKAKSGPLGGTGTPVVGYFAGYSPAVPVLEGGSNKNFLAGSPLTTGVIVPDGLAFRQGGGMNGGHTAYGLVQSGNVPGWSELLLEPAYPDSQDEKSDENGVSRIVSRRDMATQMSPLCSPESSPPYMASPVEPGNHHSARLEIRDVQVDKGATMTKHSKRHRRMKINRSPEANDLALTWNATEGAMQVSKYVSYNPLLTLSVNMYSIFISLRNPRLQKEEARITAWENLQNAKAEASIRKLEMKLEKKKSASMDKILNKHRAAQMKAQEMRRNMSESAAGQAPRTSRKFRSLRRHVTDSLTGCFRCHDS</sequence>
<name>A0A2U1NV41_ARTAN</name>
<evidence type="ECO:0000313" key="6">
    <source>
        <dbReference type="Proteomes" id="UP000245207"/>
    </source>
</evidence>
<evidence type="ECO:0000256" key="1">
    <source>
        <dbReference type="ARBA" id="ARBA00005711"/>
    </source>
</evidence>
<feature type="region of interest" description="Disordered" evidence="3">
    <location>
        <begin position="96"/>
        <end position="116"/>
    </location>
</feature>
<keyword evidence="2" id="KW-0175">Coiled coil</keyword>
<evidence type="ECO:0000256" key="3">
    <source>
        <dbReference type="SAM" id="MobiDB-lite"/>
    </source>
</evidence>